<keyword evidence="3" id="KW-1185">Reference proteome</keyword>
<accession>A0A941DA09</accession>
<keyword evidence="1" id="KW-0812">Transmembrane</keyword>
<proteinExistence type="predicted"/>
<dbReference type="EMBL" id="JAGSNF010000015">
    <property type="protein sequence ID" value="MBR7743853.1"/>
    <property type="molecule type" value="Genomic_DNA"/>
</dbReference>
<evidence type="ECO:0000313" key="2">
    <source>
        <dbReference type="EMBL" id="MBR7743853.1"/>
    </source>
</evidence>
<keyword evidence="1" id="KW-0472">Membrane</keyword>
<evidence type="ECO:0000313" key="3">
    <source>
        <dbReference type="Proteomes" id="UP000677016"/>
    </source>
</evidence>
<comment type="caution">
    <text evidence="2">The sequence shown here is derived from an EMBL/GenBank/DDBJ whole genome shotgun (WGS) entry which is preliminary data.</text>
</comment>
<dbReference type="Proteomes" id="UP000677016">
    <property type="component" value="Unassembled WGS sequence"/>
</dbReference>
<sequence>MSRDTFEDELRTLLHEAADGERDRYVDVDSGSVLGDGVRVVRRRRLVAAAVTSVLALVVGIGGWTALSGTVDRAQVVPATPEPTATGTVTAPVQVDDGSTVDVSFDPATGAVELVRTAENGVVDRATPRVATLGRPSATWATVVRDPLVVAGVLPADAVDVVPRWQGVGGGSSTATADLPGTTYQAFAIRAESPSRDASLVDLYWRQGATTYTAGSGTLPTAVVDDTVVFVDAAAGVLGVGSGGTTALTPTGPDTRAGEPPYGGLTTDGPDGGGLETFAAVLPGRVDDVVVRATPEATLLSNDTVVLPDGAGTAVVARLRLPGPGGSGVAELKWTDSTGARSLVPYAG</sequence>
<keyword evidence="1" id="KW-1133">Transmembrane helix</keyword>
<evidence type="ECO:0000256" key="1">
    <source>
        <dbReference type="SAM" id="Phobius"/>
    </source>
</evidence>
<name>A0A941DA09_9MICO</name>
<organism evidence="2 3">
    <name type="scientific">Phycicoccus avicenniae</name>
    <dbReference type="NCBI Taxonomy" id="2828860"/>
    <lineage>
        <taxon>Bacteria</taxon>
        <taxon>Bacillati</taxon>
        <taxon>Actinomycetota</taxon>
        <taxon>Actinomycetes</taxon>
        <taxon>Micrococcales</taxon>
        <taxon>Intrasporangiaceae</taxon>
        <taxon>Phycicoccus</taxon>
    </lineage>
</organism>
<dbReference type="AlphaFoldDB" id="A0A941DA09"/>
<dbReference type="RefSeq" id="WP_211603105.1">
    <property type="nucleotide sequence ID" value="NZ_JAGSNF010000015.1"/>
</dbReference>
<protein>
    <submittedName>
        <fullName evidence="2">Uncharacterized protein</fullName>
    </submittedName>
</protein>
<feature type="transmembrane region" description="Helical" evidence="1">
    <location>
        <begin position="46"/>
        <end position="67"/>
    </location>
</feature>
<gene>
    <name evidence="2" type="ORF">KC207_11180</name>
</gene>
<reference evidence="2" key="1">
    <citation type="submission" date="2021-04" db="EMBL/GenBank/DDBJ databases">
        <title>Phycicoccus avicenniae sp. nov., a novel endophytic actinomycetes isolated from branch of Avicennia mariana.</title>
        <authorList>
            <person name="Tuo L."/>
        </authorList>
    </citation>
    <scope>NUCLEOTIDE SEQUENCE</scope>
    <source>
        <strain evidence="2">BSK3Z-2</strain>
    </source>
</reference>